<dbReference type="EMBL" id="JACJVO010000009">
    <property type="protein sequence ID" value="MBB6730998.1"/>
    <property type="molecule type" value="Genomic_DNA"/>
</dbReference>
<comment type="caution">
    <text evidence="2">The sequence shown here is derived from an EMBL/GenBank/DDBJ whole genome shotgun (WGS) entry which is preliminary data.</text>
</comment>
<keyword evidence="3" id="KW-1185">Reference proteome</keyword>
<evidence type="ECO:0000313" key="3">
    <source>
        <dbReference type="Proteomes" id="UP000564644"/>
    </source>
</evidence>
<sequence>MMEAFEEYRAAVPPSSALDETVDSIREALESGQEEAVILTEDGIPAAMVRYRYEEDAIYFFRLSVIPPRRKRGYARRLIQWVEQRGRSKGLPISRCKVRQSVSRNLMLYENMGYEVKDQELVVRPEGSVKALILEKKLGP</sequence>
<gene>
    <name evidence="2" type="ORF">H7C18_08790</name>
</gene>
<feature type="domain" description="N-acetyltransferase" evidence="1">
    <location>
        <begin position="1"/>
        <end position="139"/>
    </location>
</feature>
<name>A0A7X0SNI2_9BACL</name>
<keyword evidence="2" id="KW-0808">Transferase</keyword>
<dbReference type="InterPro" id="IPR000182">
    <property type="entry name" value="GNAT_dom"/>
</dbReference>
<organism evidence="2 3">
    <name type="scientific">Cohnella zeiphila</name>
    <dbReference type="NCBI Taxonomy" id="2761120"/>
    <lineage>
        <taxon>Bacteria</taxon>
        <taxon>Bacillati</taxon>
        <taxon>Bacillota</taxon>
        <taxon>Bacilli</taxon>
        <taxon>Bacillales</taxon>
        <taxon>Paenibacillaceae</taxon>
        <taxon>Cohnella</taxon>
    </lineage>
</organism>
<protein>
    <submittedName>
        <fullName evidence="2">GNAT family N-acetyltransferase</fullName>
    </submittedName>
</protein>
<dbReference type="Proteomes" id="UP000564644">
    <property type="component" value="Unassembled WGS sequence"/>
</dbReference>
<proteinExistence type="predicted"/>
<reference evidence="2 3" key="1">
    <citation type="submission" date="2020-08" db="EMBL/GenBank/DDBJ databases">
        <title>Cohnella phylogeny.</title>
        <authorList>
            <person name="Dunlap C."/>
        </authorList>
    </citation>
    <scope>NUCLEOTIDE SEQUENCE [LARGE SCALE GENOMIC DNA]</scope>
    <source>
        <strain evidence="2 3">CBP 2801</strain>
    </source>
</reference>
<evidence type="ECO:0000313" key="2">
    <source>
        <dbReference type="EMBL" id="MBB6730998.1"/>
    </source>
</evidence>
<dbReference type="AlphaFoldDB" id="A0A7X0SNI2"/>
<accession>A0A7X0SNI2</accession>
<dbReference type="InterPro" id="IPR016181">
    <property type="entry name" value="Acyl_CoA_acyltransferase"/>
</dbReference>
<dbReference type="SUPFAM" id="SSF55729">
    <property type="entry name" value="Acyl-CoA N-acyltransferases (Nat)"/>
    <property type="match status" value="1"/>
</dbReference>
<dbReference type="CDD" id="cd04301">
    <property type="entry name" value="NAT_SF"/>
    <property type="match status" value="1"/>
</dbReference>
<dbReference type="Gene3D" id="3.40.630.30">
    <property type="match status" value="1"/>
</dbReference>
<evidence type="ECO:0000259" key="1">
    <source>
        <dbReference type="PROSITE" id="PS51186"/>
    </source>
</evidence>
<dbReference type="PROSITE" id="PS51186">
    <property type="entry name" value="GNAT"/>
    <property type="match status" value="1"/>
</dbReference>
<dbReference type="GO" id="GO:0016747">
    <property type="term" value="F:acyltransferase activity, transferring groups other than amino-acyl groups"/>
    <property type="evidence" value="ECO:0007669"/>
    <property type="project" value="InterPro"/>
</dbReference>
<dbReference type="Pfam" id="PF00583">
    <property type="entry name" value="Acetyltransf_1"/>
    <property type="match status" value="1"/>
</dbReference>